<dbReference type="CDD" id="cd00118">
    <property type="entry name" value="LysM"/>
    <property type="match status" value="1"/>
</dbReference>
<dbReference type="PROSITE" id="PS51782">
    <property type="entry name" value="LYSM"/>
    <property type="match status" value="1"/>
</dbReference>
<protein>
    <submittedName>
        <fullName evidence="3">LysM peptidoglycan-binding domain-containing protein</fullName>
    </submittedName>
</protein>
<feature type="compositionally biased region" description="Pro residues" evidence="1">
    <location>
        <begin position="8"/>
        <end position="18"/>
    </location>
</feature>
<feature type="region of interest" description="Disordered" evidence="1">
    <location>
        <begin position="139"/>
        <end position="160"/>
    </location>
</feature>
<organism evidence="3 4">
    <name type="scientific">Luteimonas salinisoli</name>
    <dbReference type="NCBI Taxonomy" id="2752307"/>
    <lineage>
        <taxon>Bacteria</taxon>
        <taxon>Pseudomonadati</taxon>
        <taxon>Pseudomonadota</taxon>
        <taxon>Gammaproteobacteria</taxon>
        <taxon>Lysobacterales</taxon>
        <taxon>Lysobacteraceae</taxon>
        <taxon>Luteimonas</taxon>
    </lineage>
</organism>
<reference evidence="3 4" key="1">
    <citation type="submission" date="2020-07" db="EMBL/GenBank/DDBJ databases">
        <title>Luteimonas sp. SJ-92.</title>
        <authorList>
            <person name="Huang X.-X."/>
            <person name="Xu L."/>
            <person name="Sun J.-Q."/>
        </authorList>
    </citation>
    <scope>NUCLEOTIDE SEQUENCE [LARGE SCALE GENOMIC DNA]</scope>
    <source>
        <strain evidence="3 4">SJ-92</strain>
    </source>
</reference>
<feature type="domain" description="LysM" evidence="2">
    <location>
        <begin position="51"/>
        <end position="96"/>
    </location>
</feature>
<evidence type="ECO:0000259" key="2">
    <source>
        <dbReference type="PROSITE" id="PS51782"/>
    </source>
</evidence>
<gene>
    <name evidence="3" type="ORF">H0E84_09695</name>
</gene>
<dbReference type="SMART" id="SM00257">
    <property type="entry name" value="LysM"/>
    <property type="match status" value="1"/>
</dbReference>
<accession>A0A853JDN5</accession>
<evidence type="ECO:0000256" key="1">
    <source>
        <dbReference type="SAM" id="MobiDB-lite"/>
    </source>
</evidence>
<dbReference type="Gene3D" id="3.10.350.10">
    <property type="entry name" value="LysM domain"/>
    <property type="match status" value="1"/>
</dbReference>
<evidence type="ECO:0000313" key="4">
    <source>
        <dbReference type="Proteomes" id="UP000578091"/>
    </source>
</evidence>
<dbReference type="EMBL" id="JACCKA010000060">
    <property type="protein sequence ID" value="NZA26658.1"/>
    <property type="molecule type" value="Genomic_DNA"/>
</dbReference>
<proteinExistence type="predicted"/>
<dbReference type="Pfam" id="PF01476">
    <property type="entry name" value="LysM"/>
    <property type="match status" value="1"/>
</dbReference>
<dbReference type="InterPro" id="IPR018392">
    <property type="entry name" value="LysM"/>
</dbReference>
<dbReference type="PANTHER" id="PTHR33734">
    <property type="entry name" value="LYSM DOMAIN-CONTAINING GPI-ANCHORED PROTEIN 2"/>
    <property type="match status" value="1"/>
</dbReference>
<feature type="region of interest" description="Disordered" evidence="1">
    <location>
        <begin position="1"/>
        <end position="25"/>
    </location>
</feature>
<keyword evidence="4" id="KW-1185">Reference proteome</keyword>
<dbReference type="SUPFAM" id="SSF54106">
    <property type="entry name" value="LysM domain"/>
    <property type="match status" value="1"/>
</dbReference>
<feature type="region of interest" description="Disordered" evidence="1">
    <location>
        <begin position="214"/>
        <end position="237"/>
    </location>
</feature>
<evidence type="ECO:0000313" key="3">
    <source>
        <dbReference type="EMBL" id="NZA26658.1"/>
    </source>
</evidence>
<comment type="caution">
    <text evidence="3">The sequence shown here is derived from an EMBL/GenBank/DDBJ whole genome shotgun (WGS) entry which is preliminary data.</text>
</comment>
<dbReference type="AlphaFoldDB" id="A0A853JDN5"/>
<dbReference type="InterPro" id="IPR036779">
    <property type="entry name" value="LysM_dom_sf"/>
</dbReference>
<sequence>MWVGRPVRPNPPPTPGPPDSQQTRRDYVQFAIVSPPAQYVRPDQTHGNPGQTHVVERGDTLYGIARQYGVPPQELIAANPQIANPDLIYPGDTVHVPVPHAEEPVCSAPPPPCAAEPPHAFVRPCTPIARVIHPVLEPPTPAVRQPVERPDGPSGSGPSAIATLIEQLAGRLVDLIGRPEPGPERPVYVPPFTPDAVRLGEPQEAAVSPWIVQRGPLDDLDPDIASRLPRADGRMAV</sequence>
<dbReference type="PANTHER" id="PTHR33734:SF22">
    <property type="entry name" value="MEMBRANE-BOUND LYTIC MUREIN TRANSGLYCOSYLASE D"/>
    <property type="match status" value="1"/>
</dbReference>
<dbReference type="Proteomes" id="UP000578091">
    <property type="component" value="Unassembled WGS sequence"/>
</dbReference>
<name>A0A853JDN5_9GAMM</name>